<dbReference type="PANTHER" id="PTHR43802:SF1">
    <property type="entry name" value="IP11341P-RELATED"/>
    <property type="match status" value="1"/>
</dbReference>
<sequence length="260" mass="27507">MSVLFETEGPVARITIDRPERMNAVDAETEAELIRIWDTIDADDSLRVAVLTGSGERAFCAGADMKAAGQGGNVTGLDYWCAQKAAGFGGISMRQLRVPLIARVNGLALGGGLEMVLGADIVLAADHARFGLPEARVGRMPLDGGMVLLSRLIPEKQALGLMITGRMMPASEAHRLGLVNAVVPTGDLDTEVARWCDDILACAPLSVRAIRAQVAATRSEAPATVRARLTPEIRAALTSADADEGVAAFLEKRAPRWSGH</sequence>
<reference evidence="3 4" key="1">
    <citation type="submission" date="2019-12" db="EMBL/GenBank/DDBJ databases">
        <authorList>
            <person name="Li M."/>
        </authorList>
    </citation>
    <scope>NUCLEOTIDE SEQUENCE [LARGE SCALE GENOMIC DNA]</scope>
    <source>
        <strain evidence="3 4">GBMRC 2024</strain>
    </source>
</reference>
<dbReference type="PANTHER" id="PTHR43802">
    <property type="entry name" value="ENOYL-COA HYDRATASE"/>
    <property type="match status" value="1"/>
</dbReference>
<organism evidence="3 4">
    <name type="scientific">Pseudooceanicola albus</name>
    <dbReference type="NCBI Taxonomy" id="2692189"/>
    <lineage>
        <taxon>Bacteria</taxon>
        <taxon>Pseudomonadati</taxon>
        <taxon>Pseudomonadota</taxon>
        <taxon>Alphaproteobacteria</taxon>
        <taxon>Rhodobacterales</taxon>
        <taxon>Paracoccaceae</taxon>
        <taxon>Pseudooceanicola</taxon>
    </lineage>
</organism>
<dbReference type="InterPro" id="IPR029045">
    <property type="entry name" value="ClpP/crotonase-like_dom_sf"/>
</dbReference>
<dbReference type="Pfam" id="PF00378">
    <property type="entry name" value="ECH_1"/>
    <property type="match status" value="1"/>
</dbReference>
<dbReference type="Gene3D" id="3.90.226.10">
    <property type="entry name" value="2-enoyl-CoA Hydratase, Chain A, domain 1"/>
    <property type="match status" value="1"/>
</dbReference>
<comment type="caution">
    <text evidence="3">The sequence shown here is derived from an EMBL/GenBank/DDBJ whole genome shotgun (WGS) entry which is preliminary data.</text>
</comment>
<dbReference type="InterPro" id="IPR001753">
    <property type="entry name" value="Enoyl-CoA_hydra/iso"/>
</dbReference>
<dbReference type="Gene3D" id="1.10.12.10">
    <property type="entry name" value="Lyase 2-enoyl-coa Hydratase, Chain A, domain 2"/>
    <property type="match status" value="1"/>
</dbReference>
<evidence type="ECO:0000313" key="3">
    <source>
        <dbReference type="EMBL" id="MXN17717.1"/>
    </source>
</evidence>
<dbReference type="CDD" id="cd06558">
    <property type="entry name" value="crotonase-like"/>
    <property type="match status" value="1"/>
</dbReference>
<name>A0A6L7G2N6_9RHOB</name>
<dbReference type="SUPFAM" id="SSF52096">
    <property type="entry name" value="ClpP/crotonase"/>
    <property type="match status" value="1"/>
</dbReference>
<dbReference type="InterPro" id="IPR018376">
    <property type="entry name" value="Enoyl-CoA_hyd/isom_CS"/>
</dbReference>
<proteinExistence type="inferred from homology"/>
<protein>
    <submittedName>
        <fullName evidence="3">Crotonase</fullName>
    </submittedName>
</protein>
<comment type="similarity">
    <text evidence="1 2">Belongs to the enoyl-CoA hydratase/isomerase family.</text>
</comment>
<dbReference type="GO" id="GO:0003824">
    <property type="term" value="F:catalytic activity"/>
    <property type="evidence" value="ECO:0007669"/>
    <property type="project" value="InterPro"/>
</dbReference>
<dbReference type="InterPro" id="IPR014748">
    <property type="entry name" value="Enoyl-CoA_hydra_C"/>
</dbReference>
<dbReference type="EMBL" id="WUMU01000006">
    <property type="protein sequence ID" value="MXN17717.1"/>
    <property type="molecule type" value="Genomic_DNA"/>
</dbReference>
<accession>A0A6L7G2N6</accession>
<evidence type="ECO:0000256" key="1">
    <source>
        <dbReference type="ARBA" id="ARBA00005254"/>
    </source>
</evidence>
<dbReference type="PROSITE" id="PS00166">
    <property type="entry name" value="ENOYL_COA_HYDRATASE"/>
    <property type="match status" value="1"/>
</dbReference>
<gene>
    <name evidence="3" type="ORF">GR170_07725</name>
</gene>
<keyword evidence="4" id="KW-1185">Reference proteome</keyword>
<evidence type="ECO:0000256" key="2">
    <source>
        <dbReference type="RuleBase" id="RU003707"/>
    </source>
</evidence>
<dbReference type="AlphaFoldDB" id="A0A6L7G2N6"/>
<dbReference type="Proteomes" id="UP000477911">
    <property type="component" value="Unassembled WGS sequence"/>
</dbReference>
<dbReference type="RefSeq" id="WP_160893331.1">
    <property type="nucleotide sequence ID" value="NZ_WUMU01000006.1"/>
</dbReference>
<evidence type="ECO:0000313" key="4">
    <source>
        <dbReference type="Proteomes" id="UP000477911"/>
    </source>
</evidence>